<gene>
    <name evidence="1" type="ORF">ACH5RR_023576</name>
</gene>
<protein>
    <submittedName>
        <fullName evidence="1">Uncharacterized protein</fullName>
    </submittedName>
</protein>
<dbReference type="Proteomes" id="UP001630127">
    <property type="component" value="Unassembled WGS sequence"/>
</dbReference>
<dbReference type="EMBL" id="JBJUIK010000010">
    <property type="protein sequence ID" value="KAL3516674.1"/>
    <property type="molecule type" value="Genomic_DNA"/>
</dbReference>
<organism evidence="1 2">
    <name type="scientific">Cinchona calisaya</name>
    <dbReference type="NCBI Taxonomy" id="153742"/>
    <lineage>
        <taxon>Eukaryota</taxon>
        <taxon>Viridiplantae</taxon>
        <taxon>Streptophyta</taxon>
        <taxon>Embryophyta</taxon>
        <taxon>Tracheophyta</taxon>
        <taxon>Spermatophyta</taxon>
        <taxon>Magnoliopsida</taxon>
        <taxon>eudicotyledons</taxon>
        <taxon>Gunneridae</taxon>
        <taxon>Pentapetalae</taxon>
        <taxon>asterids</taxon>
        <taxon>lamiids</taxon>
        <taxon>Gentianales</taxon>
        <taxon>Rubiaceae</taxon>
        <taxon>Cinchonoideae</taxon>
        <taxon>Cinchoneae</taxon>
        <taxon>Cinchona</taxon>
    </lineage>
</organism>
<comment type="caution">
    <text evidence="1">The sequence shown here is derived from an EMBL/GenBank/DDBJ whole genome shotgun (WGS) entry which is preliminary data.</text>
</comment>
<proteinExistence type="predicted"/>
<keyword evidence="2" id="KW-1185">Reference proteome</keyword>
<reference evidence="1 2" key="1">
    <citation type="submission" date="2024-11" db="EMBL/GenBank/DDBJ databases">
        <title>A near-complete genome assembly of Cinchona calisaya.</title>
        <authorList>
            <person name="Lian D.C."/>
            <person name="Zhao X.W."/>
            <person name="Wei L."/>
        </authorList>
    </citation>
    <scope>NUCLEOTIDE SEQUENCE [LARGE SCALE GENOMIC DNA]</scope>
    <source>
        <tissue evidence="1">Nenye</tissue>
    </source>
</reference>
<sequence>MNLTREKKNEDLVMSPLSGLGFEFSELRYNILRSKEMPLYDEVIGMVEKEISPRKLYDAPKAERVALVEENGLIAHANTSTQVGNNNQRNRAPPKC</sequence>
<accession>A0ABD2ZB29</accession>
<evidence type="ECO:0000313" key="2">
    <source>
        <dbReference type="Proteomes" id="UP001630127"/>
    </source>
</evidence>
<name>A0ABD2ZB29_9GENT</name>
<dbReference type="AlphaFoldDB" id="A0ABD2ZB29"/>
<evidence type="ECO:0000313" key="1">
    <source>
        <dbReference type="EMBL" id="KAL3516674.1"/>
    </source>
</evidence>